<dbReference type="InterPro" id="IPR011993">
    <property type="entry name" value="PH-like_dom_sf"/>
</dbReference>
<organism evidence="3 4">
    <name type="scientific">Aureococcus anophagefferens</name>
    <name type="common">Harmful bloom alga</name>
    <dbReference type="NCBI Taxonomy" id="44056"/>
    <lineage>
        <taxon>Eukaryota</taxon>
        <taxon>Sar</taxon>
        <taxon>Stramenopiles</taxon>
        <taxon>Ochrophyta</taxon>
        <taxon>Pelagophyceae</taxon>
        <taxon>Pelagomonadales</taxon>
        <taxon>Pelagomonadaceae</taxon>
        <taxon>Aureococcus</taxon>
    </lineage>
</organism>
<dbReference type="Pfam" id="PF00317">
    <property type="entry name" value="Ribonuc_red_lgN"/>
    <property type="match status" value="1"/>
</dbReference>
<proteinExistence type="predicted"/>
<dbReference type="PANTHER" id="PTHR11573">
    <property type="entry name" value="RIBONUCLEOSIDE-DIPHOSPHATE REDUCTASE LARGE CHAIN"/>
    <property type="match status" value="1"/>
</dbReference>
<gene>
    <name evidence="3" type="primary">RNR1</name>
    <name evidence="3" type="ORF">SO694_00105031</name>
</gene>
<name>A0ABR1FM80_AURAN</name>
<accession>A0ABR1FM80</accession>
<sequence length="478" mass="53113">MHPKTKKPAALISDETYATVQKHKDAINAAIVYDRDFEYDYFGFKTLERSYLMRLDGAIAERPQHMIMRVALGIHGDDLAGAFETYEMMSQKMFTHATPTLFNARHAAAQLSSPPPSMPLKRKKKPKVSRDSVEALFEDMLHQVERGVQRMEALERDVASEQEARSREAWEAAERFEALQRSSRGSLEAAQAALDGERATFAAERAALESALEADRAAFRALAAARATLVQQMVDGEDEKEERPAAAPPKRNDDASELLGALRRGLPVVKHSRRGKPKKTVLFLDDEDALRWARSSKDVAELSRRRQPTGADASRQENLVPEAADEGPFGNSPDEFDIDYLGRDAKPKRGRRLSTKALRRRVRLSPDADISVLRGKHTPNFARDAAKRVDADRCLSVVVAAHDVDETGRTSLDVEAASRAERDALADALDALLAERANHVLKDPRSHWAVLKTVLKATRAPPPEPETRAAPHVRFADA</sequence>
<protein>
    <submittedName>
        <fullName evidence="3">Ribonucleoside-diphosphate reductase</fullName>
    </submittedName>
</protein>
<evidence type="ECO:0000259" key="2">
    <source>
        <dbReference type="Pfam" id="PF00317"/>
    </source>
</evidence>
<dbReference type="InterPro" id="IPR013509">
    <property type="entry name" value="RNR_lsu_N"/>
</dbReference>
<dbReference type="PANTHER" id="PTHR11573:SF6">
    <property type="entry name" value="RIBONUCLEOSIDE-DIPHOSPHATE REDUCTASE LARGE SUBUNIT"/>
    <property type="match status" value="1"/>
</dbReference>
<feature type="region of interest" description="Disordered" evidence="1">
    <location>
        <begin position="297"/>
        <end position="341"/>
    </location>
</feature>
<dbReference type="Gene3D" id="3.20.70.20">
    <property type="match status" value="1"/>
</dbReference>
<feature type="domain" description="Ribonucleotide reductase large subunit N-terminal" evidence="2">
    <location>
        <begin position="38"/>
        <end position="106"/>
    </location>
</feature>
<dbReference type="Proteomes" id="UP001363151">
    <property type="component" value="Unassembled WGS sequence"/>
</dbReference>
<dbReference type="InterPro" id="IPR008926">
    <property type="entry name" value="RNR_R1-su_N"/>
</dbReference>
<dbReference type="SUPFAM" id="SSF48168">
    <property type="entry name" value="R1 subunit of ribonucleotide reductase, N-terminal domain"/>
    <property type="match status" value="1"/>
</dbReference>
<dbReference type="EMBL" id="JBBJCI010000360">
    <property type="protein sequence ID" value="KAK7233404.1"/>
    <property type="molecule type" value="Genomic_DNA"/>
</dbReference>
<reference evidence="3 4" key="1">
    <citation type="submission" date="2024-03" db="EMBL/GenBank/DDBJ databases">
        <title>Aureococcus anophagefferens CCMP1851 and Kratosvirus quantuckense: Draft genome of a second virus-susceptible host strain in the model system.</title>
        <authorList>
            <person name="Chase E."/>
            <person name="Truchon A.R."/>
            <person name="Schepens W."/>
            <person name="Wilhelm S.W."/>
        </authorList>
    </citation>
    <scope>NUCLEOTIDE SEQUENCE [LARGE SCALE GENOMIC DNA]</scope>
    <source>
        <strain evidence="3 4">CCMP1851</strain>
    </source>
</reference>
<keyword evidence="4" id="KW-1185">Reference proteome</keyword>
<evidence type="ECO:0000256" key="1">
    <source>
        <dbReference type="SAM" id="MobiDB-lite"/>
    </source>
</evidence>
<feature type="compositionally biased region" description="Basic and acidic residues" evidence="1">
    <location>
        <begin position="465"/>
        <end position="478"/>
    </location>
</feature>
<evidence type="ECO:0000313" key="3">
    <source>
        <dbReference type="EMBL" id="KAK7233404.1"/>
    </source>
</evidence>
<comment type="caution">
    <text evidence="3">The sequence shown here is derived from an EMBL/GenBank/DDBJ whole genome shotgun (WGS) entry which is preliminary data.</text>
</comment>
<dbReference type="InterPro" id="IPR039718">
    <property type="entry name" value="Rrm1"/>
</dbReference>
<dbReference type="Gene3D" id="2.30.29.30">
    <property type="entry name" value="Pleckstrin-homology domain (PH domain)/Phosphotyrosine-binding domain (PTB)"/>
    <property type="match status" value="1"/>
</dbReference>
<evidence type="ECO:0000313" key="4">
    <source>
        <dbReference type="Proteomes" id="UP001363151"/>
    </source>
</evidence>
<feature type="region of interest" description="Disordered" evidence="1">
    <location>
        <begin position="233"/>
        <end position="254"/>
    </location>
</feature>
<feature type="region of interest" description="Disordered" evidence="1">
    <location>
        <begin position="458"/>
        <end position="478"/>
    </location>
</feature>